<dbReference type="Gene3D" id="3.30.60.30">
    <property type="match status" value="1"/>
</dbReference>
<evidence type="ECO:0000313" key="4">
    <source>
        <dbReference type="Proteomes" id="UP001652680"/>
    </source>
</evidence>
<feature type="domain" description="Kazal-like" evidence="2">
    <location>
        <begin position="28"/>
        <end position="79"/>
    </location>
</feature>
<dbReference type="GeneID" id="108045839"/>
<gene>
    <name evidence="5" type="primary">LOC108045839</name>
    <name evidence="3" type="synonym">108045839</name>
</gene>
<accession>A0A6P4ERG5</accession>
<sequence>MKFLSILLALCLILAIAVLPIRSDDDVEAKNEFCPCPRSFDPVCGSNLVTYPNRCEFDCKRRNVERQGRSLGLLRSGTC</sequence>
<reference evidence="3" key="3">
    <citation type="submission" date="2025-05" db="UniProtKB">
        <authorList>
            <consortium name="EnsemblMetazoa"/>
        </authorList>
    </citation>
    <scope>IDENTIFICATION</scope>
</reference>
<dbReference type="SMART" id="SM00280">
    <property type="entry name" value="KAZAL"/>
    <property type="match status" value="1"/>
</dbReference>
<dbReference type="RefSeq" id="XP_016980770.1">
    <property type="nucleotide sequence ID" value="XM_017125281.1"/>
</dbReference>
<name>A0A6P4ERG5_DRORH</name>
<dbReference type="InterPro" id="IPR002350">
    <property type="entry name" value="Kazal_dom"/>
</dbReference>
<dbReference type="FunFam" id="3.30.60.30:FF:000102">
    <property type="entry name" value="GEO10195p1"/>
    <property type="match status" value="1"/>
</dbReference>
<keyword evidence="1" id="KW-0732">Signal</keyword>
<keyword evidence="4" id="KW-1185">Reference proteome</keyword>
<dbReference type="SUPFAM" id="SSF100895">
    <property type="entry name" value="Kazal-type serine protease inhibitors"/>
    <property type="match status" value="1"/>
</dbReference>
<feature type="signal peptide" evidence="1">
    <location>
        <begin position="1"/>
        <end position="23"/>
    </location>
</feature>
<dbReference type="InterPro" id="IPR036058">
    <property type="entry name" value="Kazal_dom_sf"/>
</dbReference>
<protein>
    <submittedName>
        <fullName evidence="5">Serine protease inhibitor Kazal-type 1</fullName>
    </submittedName>
</protein>
<dbReference type="Pfam" id="PF00050">
    <property type="entry name" value="Kazal_1"/>
    <property type="match status" value="1"/>
</dbReference>
<dbReference type="GO" id="GO:0004867">
    <property type="term" value="F:serine-type endopeptidase inhibitor activity"/>
    <property type="evidence" value="ECO:0007669"/>
    <property type="project" value="UniProtKB-KW"/>
</dbReference>
<dbReference type="AlphaFoldDB" id="A0A6P4ERG5"/>
<organism evidence="5">
    <name type="scientific">Drosophila rhopaloa</name>
    <name type="common">Fruit fly</name>
    <dbReference type="NCBI Taxonomy" id="1041015"/>
    <lineage>
        <taxon>Eukaryota</taxon>
        <taxon>Metazoa</taxon>
        <taxon>Ecdysozoa</taxon>
        <taxon>Arthropoda</taxon>
        <taxon>Hexapoda</taxon>
        <taxon>Insecta</taxon>
        <taxon>Pterygota</taxon>
        <taxon>Neoptera</taxon>
        <taxon>Endopterygota</taxon>
        <taxon>Diptera</taxon>
        <taxon>Brachycera</taxon>
        <taxon>Muscomorpha</taxon>
        <taxon>Ephydroidea</taxon>
        <taxon>Drosophilidae</taxon>
        <taxon>Drosophila</taxon>
        <taxon>Sophophora</taxon>
    </lineage>
</organism>
<dbReference type="OrthoDB" id="88467at2759"/>
<dbReference type="PROSITE" id="PS51465">
    <property type="entry name" value="KAZAL_2"/>
    <property type="match status" value="1"/>
</dbReference>
<proteinExistence type="predicted"/>
<reference evidence="4" key="1">
    <citation type="journal article" date="2021" name="Elife">
        <title>Highly contiguous assemblies of 101 drosophilid genomes.</title>
        <authorList>
            <person name="Kim B.Y."/>
            <person name="Wang J.R."/>
            <person name="Miller D.E."/>
            <person name="Barmina O."/>
            <person name="Delaney E."/>
            <person name="Thompson A."/>
            <person name="Comeault A.A."/>
            <person name="Peede D."/>
            <person name="D'Agostino E.R."/>
            <person name="Pelaez J."/>
            <person name="Aguilar J.M."/>
            <person name="Haji D."/>
            <person name="Matsunaga T."/>
            <person name="Armstrong E.E."/>
            <person name="Zych M."/>
            <person name="Ogawa Y."/>
            <person name="Stamenkovic-Radak M."/>
            <person name="Jelic M."/>
            <person name="Veselinovic M.S."/>
            <person name="Tanaskovic M."/>
            <person name="Eric P."/>
            <person name="Gao J.J."/>
            <person name="Katoh T.K."/>
            <person name="Toda M.J."/>
            <person name="Watabe H."/>
            <person name="Watada M."/>
            <person name="Davis J.S."/>
            <person name="Moyle L.C."/>
            <person name="Manoli G."/>
            <person name="Bertolini E."/>
            <person name="Kostal V."/>
            <person name="Hawley R.S."/>
            <person name="Takahashi A."/>
            <person name="Jones C.D."/>
            <person name="Price D.K."/>
            <person name="Whiteman N."/>
            <person name="Kopp A."/>
            <person name="Matute D.R."/>
            <person name="Petrov D.A."/>
        </authorList>
    </citation>
    <scope>NUCLEOTIDE SEQUENCE [LARGE SCALE GENOMIC DNA]</scope>
</reference>
<feature type="chain" id="PRO_5028312342" evidence="1">
    <location>
        <begin position="24"/>
        <end position="79"/>
    </location>
</feature>
<keyword evidence="5" id="KW-0646">Protease inhibitor</keyword>
<dbReference type="PROSITE" id="PS00282">
    <property type="entry name" value="KAZAL_1"/>
    <property type="match status" value="1"/>
</dbReference>
<evidence type="ECO:0000256" key="1">
    <source>
        <dbReference type="SAM" id="SignalP"/>
    </source>
</evidence>
<dbReference type="EnsemblMetazoa" id="XM_017125281.2">
    <property type="protein sequence ID" value="XP_016980770.1"/>
    <property type="gene ID" value="LOC108045839"/>
</dbReference>
<dbReference type="CDD" id="cd00104">
    <property type="entry name" value="KAZAL_FS"/>
    <property type="match status" value="1"/>
</dbReference>
<keyword evidence="5" id="KW-0722">Serine protease inhibitor</keyword>
<reference evidence="5" key="2">
    <citation type="submission" date="2025-04" db="UniProtKB">
        <authorList>
            <consortium name="RefSeq"/>
        </authorList>
    </citation>
    <scope>IDENTIFICATION</scope>
</reference>
<evidence type="ECO:0000313" key="3">
    <source>
        <dbReference type="EnsemblMetazoa" id="XP_016980770.1"/>
    </source>
</evidence>
<evidence type="ECO:0000313" key="5">
    <source>
        <dbReference type="RefSeq" id="XP_016980770.1"/>
    </source>
</evidence>
<evidence type="ECO:0000259" key="2">
    <source>
        <dbReference type="PROSITE" id="PS51465"/>
    </source>
</evidence>
<dbReference type="Proteomes" id="UP001652680">
    <property type="component" value="Unassembled WGS sequence"/>
</dbReference>